<evidence type="ECO:0000313" key="5">
    <source>
        <dbReference type="EMBL" id="MDQ0254358.1"/>
    </source>
</evidence>
<dbReference type="PANTHER" id="PTHR36442">
    <property type="entry name" value="CYCLIC-DI-AMP PHOSPHODIESTERASE PGPH"/>
    <property type="match status" value="1"/>
</dbReference>
<protein>
    <submittedName>
        <fullName evidence="5">Nucleotidyltransferase with HDIG domain</fullName>
    </submittedName>
</protein>
<feature type="transmembrane region" description="Helical" evidence="3">
    <location>
        <begin position="303"/>
        <end position="325"/>
    </location>
</feature>
<reference evidence="5 6" key="1">
    <citation type="submission" date="2023-07" db="EMBL/GenBank/DDBJ databases">
        <title>Genomic Encyclopedia of Type Strains, Phase IV (KMG-IV): sequencing the most valuable type-strain genomes for metagenomic binning, comparative biology and taxonomic classification.</title>
        <authorList>
            <person name="Goeker M."/>
        </authorList>
    </citation>
    <scope>NUCLEOTIDE SEQUENCE [LARGE SCALE GENOMIC DNA]</scope>
    <source>
        <strain evidence="5 6">DSM 9768</strain>
    </source>
</reference>
<dbReference type="SMART" id="SM00471">
    <property type="entry name" value="HDc"/>
    <property type="match status" value="1"/>
</dbReference>
<dbReference type="CDD" id="cd00077">
    <property type="entry name" value="HDc"/>
    <property type="match status" value="1"/>
</dbReference>
<feature type="transmembrane region" description="Helical" evidence="3">
    <location>
        <begin position="472"/>
        <end position="495"/>
    </location>
</feature>
<feature type="region of interest" description="Disordered" evidence="2">
    <location>
        <begin position="731"/>
        <end position="766"/>
    </location>
</feature>
<dbReference type="Pfam" id="PF07697">
    <property type="entry name" value="7TMR-HDED"/>
    <property type="match status" value="1"/>
</dbReference>
<dbReference type="Pfam" id="PF07698">
    <property type="entry name" value="7TM-7TMR_HD"/>
    <property type="match status" value="1"/>
</dbReference>
<feature type="transmembrane region" description="Helical" evidence="3">
    <location>
        <begin position="410"/>
        <end position="430"/>
    </location>
</feature>
<comment type="caution">
    <text evidence="5">The sequence shown here is derived from an EMBL/GenBank/DDBJ whole genome shotgun (WGS) entry which is preliminary data.</text>
</comment>
<dbReference type="InterPro" id="IPR052722">
    <property type="entry name" value="PgpH_phosphodiesterase"/>
</dbReference>
<dbReference type="InterPro" id="IPR011624">
    <property type="entry name" value="Metal-dep_PHydrolase_7TM_extra"/>
</dbReference>
<keyword evidence="3" id="KW-0472">Membrane</keyword>
<gene>
    <name evidence="5" type="ORF">J2S74_001733</name>
</gene>
<proteinExistence type="predicted"/>
<evidence type="ECO:0000256" key="1">
    <source>
        <dbReference type="SAM" id="Coils"/>
    </source>
</evidence>
<dbReference type="InterPro" id="IPR003607">
    <property type="entry name" value="HD/PDEase_dom"/>
</dbReference>
<evidence type="ECO:0000259" key="4">
    <source>
        <dbReference type="SMART" id="SM00471"/>
    </source>
</evidence>
<feature type="transmembrane region" description="Helical" evidence="3">
    <location>
        <begin position="381"/>
        <end position="403"/>
    </location>
</feature>
<name>A0ABT9ZSZ1_9BACI</name>
<dbReference type="Proteomes" id="UP001230005">
    <property type="component" value="Unassembled WGS sequence"/>
</dbReference>
<keyword evidence="1" id="KW-0175">Coiled coil</keyword>
<feature type="transmembrane region" description="Helical" evidence="3">
    <location>
        <begin position="21"/>
        <end position="43"/>
    </location>
</feature>
<sequence>MGKRTSIDHQKWWQSIKDHKYIRFALFILIGIITYSLMVTNIIPETLEVSQGTVSDQDIRSPITIENKNETERLRQQAYESVESIYSTKNHYAQNQVERINYIFDTIIHVRKEAQERREEIKQMEAALENEEGKENDQAEEEPIEIPEEITIQQQVEMVKEIISEQITDEISNDTLQTLLESSEDDLVLAKETTTSAINDVMSEDIHQDEVEEARNSAERKVINSTVDPGLYRSMIELARFGITANYLFDEAATEQARGEAMEAVDPIIVREGQLLVEEGQIITSEIYSQLALVGLLDDHSNAFPYIGLGILVILLIGMLAYYLGDAKTSLQKNNTHLLMFTIIYSLTLLIMKLVSLTYMIEVTGITYMVPVAMGTMLITILLHSRVALFTSMVFAIVASVIFNEQSTGIVDYTHGIYVFFSSVAGVFFLSKSNRVIRILQAGLFVGGLNVLVIASFLLLKSGQYGWMEIGLNLGFAALSGFVAAVLTLGLLPFLEAGFGVLSATKLIELSSPNHPLLRKILLEAPGTYHHSVFVANLAEGACESVGANGLLARVGAYYHDLGKTKRPHFFIENQMKIDNPHDKISPQLSKTIIIAHPYDGADLLREYRLPKEIIGIAEQHHGTTLLKYFYHKANQESDKSIPEEEFRYPGPKAQTKEAAIVGIADCVEAAVRSMNKPTPAKIETLVKKIINDRLEDGQFDECDITLKELSIVAKSICETLQGTFHTRIEYPEEVAEKAKEKDNNKEIERRKDEQDKNGGNEKEGD</sequence>
<feature type="transmembrane region" description="Helical" evidence="3">
    <location>
        <begin position="436"/>
        <end position="460"/>
    </location>
</feature>
<evidence type="ECO:0000313" key="6">
    <source>
        <dbReference type="Proteomes" id="UP001230005"/>
    </source>
</evidence>
<dbReference type="SUPFAM" id="SSF109604">
    <property type="entry name" value="HD-domain/PDEase-like"/>
    <property type="match status" value="1"/>
</dbReference>
<organism evidence="5 6">
    <name type="scientific">Evansella vedderi</name>
    <dbReference type="NCBI Taxonomy" id="38282"/>
    <lineage>
        <taxon>Bacteria</taxon>
        <taxon>Bacillati</taxon>
        <taxon>Bacillota</taxon>
        <taxon>Bacilli</taxon>
        <taxon>Bacillales</taxon>
        <taxon>Bacillaceae</taxon>
        <taxon>Evansella</taxon>
    </lineage>
</organism>
<feature type="domain" description="HD/PDEase" evidence="4">
    <location>
        <begin position="524"/>
        <end position="680"/>
    </location>
</feature>
<keyword evidence="6" id="KW-1185">Reference proteome</keyword>
<dbReference type="NCBIfam" id="TIGR00277">
    <property type="entry name" value="HDIG"/>
    <property type="match status" value="1"/>
</dbReference>
<accession>A0ABT9ZSZ1</accession>
<dbReference type="InterPro" id="IPR011621">
    <property type="entry name" value="Metal-dep_PHydrolase_7TM_intra"/>
</dbReference>
<dbReference type="RefSeq" id="WP_307324210.1">
    <property type="nucleotide sequence ID" value="NZ_JAUSUG010000005.1"/>
</dbReference>
<feature type="transmembrane region" description="Helical" evidence="3">
    <location>
        <begin position="337"/>
        <end position="361"/>
    </location>
</feature>
<dbReference type="EMBL" id="JAUSUG010000005">
    <property type="protein sequence ID" value="MDQ0254358.1"/>
    <property type="molecule type" value="Genomic_DNA"/>
</dbReference>
<dbReference type="PANTHER" id="PTHR36442:SF1">
    <property type="entry name" value="CYCLIC-DI-AMP PHOSPHODIESTERASE PGPH"/>
    <property type="match status" value="1"/>
</dbReference>
<keyword evidence="3" id="KW-1133">Transmembrane helix</keyword>
<dbReference type="InterPro" id="IPR006674">
    <property type="entry name" value="HD_domain"/>
</dbReference>
<dbReference type="Pfam" id="PF01966">
    <property type="entry name" value="HD"/>
    <property type="match status" value="1"/>
</dbReference>
<dbReference type="InterPro" id="IPR006675">
    <property type="entry name" value="HDIG_dom"/>
</dbReference>
<dbReference type="Gene3D" id="1.10.3210.10">
    <property type="entry name" value="Hypothetical protein af1432"/>
    <property type="match status" value="1"/>
</dbReference>
<evidence type="ECO:0000256" key="2">
    <source>
        <dbReference type="SAM" id="MobiDB-lite"/>
    </source>
</evidence>
<feature type="coiled-coil region" evidence="1">
    <location>
        <begin position="107"/>
        <end position="141"/>
    </location>
</feature>
<keyword evidence="3" id="KW-0812">Transmembrane</keyword>
<evidence type="ECO:0000256" key="3">
    <source>
        <dbReference type="SAM" id="Phobius"/>
    </source>
</evidence>